<evidence type="ECO:0000256" key="1">
    <source>
        <dbReference type="ARBA" id="ARBA00022741"/>
    </source>
</evidence>
<dbReference type="InterPro" id="IPR011006">
    <property type="entry name" value="CheY-like_superfamily"/>
</dbReference>
<organism evidence="5 6">
    <name type="scientific">Cytobacillus mangrovibacter</name>
    <dbReference type="NCBI Taxonomy" id="3299024"/>
    <lineage>
        <taxon>Bacteria</taxon>
        <taxon>Bacillati</taxon>
        <taxon>Bacillota</taxon>
        <taxon>Bacilli</taxon>
        <taxon>Bacillales</taxon>
        <taxon>Bacillaceae</taxon>
        <taxon>Cytobacillus</taxon>
    </lineage>
</organism>
<keyword evidence="1" id="KW-0547">Nucleotide-binding</keyword>
<dbReference type="Gene3D" id="3.40.50.300">
    <property type="entry name" value="P-loop containing nucleotide triphosphate hydrolases"/>
    <property type="match status" value="1"/>
</dbReference>
<dbReference type="SUPFAM" id="SSF52172">
    <property type="entry name" value="CheY-like"/>
    <property type="match status" value="1"/>
</dbReference>
<evidence type="ECO:0000313" key="6">
    <source>
        <dbReference type="Proteomes" id="UP001601058"/>
    </source>
</evidence>
<evidence type="ECO:0000259" key="4">
    <source>
        <dbReference type="PROSITE" id="PS50110"/>
    </source>
</evidence>
<dbReference type="RefSeq" id="WP_389223045.1">
    <property type="nucleotide sequence ID" value="NZ_JBIACJ010000016.1"/>
</dbReference>
<keyword evidence="6" id="KW-1185">Reference proteome</keyword>
<reference evidence="5 6" key="1">
    <citation type="submission" date="2024-08" db="EMBL/GenBank/DDBJ databases">
        <title>Two novel Cytobacillus novel species.</title>
        <authorList>
            <person name="Liu G."/>
        </authorList>
    </citation>
    <scope>NUCLEOTIDE SEQUENCE [LARGE SCALE GENOMIC DNA]</scope>
    <source>
        <strain evidence="5 6">FJAT-53684</strain>
    </source>
</reference>
<evidence type="ECO:0000256" key="3">
    <source>
        <dbReference type="PROSITE-ProRule" id="PRU00169"/>
    </source>
</evidence>
<sequence>MMGTGSSILLVSDDKRISEQIIQQALQLYPNLQQAAPSEVKMEIDRISPDVVLLVNPEDESGIELVQYIHSEYPDIIIVFIAKQQDFLLLRDASRAGSTDFFVLPDEMSQFSDRIERILLIAKEQSLKSTNNAVSLQGGLRRGRGQIYSFYSGKGGSGSTLLSSTFAQTLKLESTAQVLFIDMNLQFGGADMYLGIESNRSLADLKPVINELNENHIRNVSEKEPFSKMEILLSPRDAEIAEGLNEDFFTKLLRACRRSYDFVIVDLPSNMSANTYVALEEADTIYYVMNLDTPSFQVFKHVEDLFKRLGMDTEGRLQIVVNQKGRENELTPTDVKNFITSPVGAEVRRDIKGVQTFINKGEPLRKATKEKKLIPMAKDIRKWALTILK</sequence>
<protein>
    <submittedName>
        <fullName evidence="5">AAA family ATPase</fullName>
    </submittedName>
</protein>
<feature type="domain" description="Response regulatory" evidence="4">
    <location>
        <begin position="8"/>
        <end position="119"/>
    </location>
</feature>
<dbReference type="SUPFAM" id="SSF52540">
    <property type="entry name" value="P-loop containing nucleoside triphosphate hydrolases"/>
    <property type="match status" value="1"/>
</dbReference>
<dbReference type="InterPro" id="IPR025669">
    <property type="entry name" value="AAA_dom"/>
</dbReference>
<evidence type="ECO:0000313" key="5">
    <source>
        <dbReference type="EMBL" id="MFE8698528.1"/>
    </source>
</evidence>
<accession>A0ABW6K6P1</accession>
<proteinExistence type="predicted"/>
<evidence type="ECO:0000256" key="2">
    <source>
        <dbReference type="ARBA" id="ARBA00022840"/>
    </source>
</evidence>
<dbReference type="Pfam" id="PF13614">
    <property type="entry name" value="AAA_31"/>
    <property type="match status" value="1"/>
</dbReference>
<comment type="caution">
    <text evidence="3">Lacks conserved residue(s) required for the propagation of feature annotation.</text>
</comment>
<dbReference type="PANTHER" id="PTHR43384">
    <property type="entry name" value="SEPTUM SITE-DETERMINING PROTEIN MIND HOMOLOG, CHLOROPLASTIC-RELATED"/>
    <property type="match status" value="1"/>
</dbReference>
<dbReference type="Gene3D" id="3.40.50.2300">
    <property type="match status" value="1"/>
</dbReference>
<dbReference type="Proteomes" id="UP001601058">
    <property type="component" value="Unassembled WGS sequence"/>
</dbReference>
<name>A0ABW6K6P1_9BACI</name>
<dbReference type="InterPro" id="IPR001789">
    <property type="entry name" value="Sig_transdc_resp-reg_receiver"/>
</dbReference>
<dbReference type="PROSITE" id="PS50110">
    <property type="entry name" value="RESPONSE_REGULATORY"/>
    <property type="match status" value="1"/>
</dbReference>
<dbReference type="PANTHER" id="PTHR43384:SF6">
    <property type="entry name" value="SEPTUM SITE-DETERMINING PROTEIN MIND HOMOLOG, CHLOROPLASTIC"/>
    <property type="match status" value="1"/>
</dbReference>
<dbReference type="InterPro" id="IPR050625">
    <property type="entry name" value="ParA/MinD_ATPase"/>
</dbReference>
<comment type="caution">
    <text evidence="5">The sequence shown here is derived from an EMBL/GenBank/DDBJ whole genome shotgun (WGS) entry which is preliminary data.</text>
</comment>
<keyword evidence="2" id="KW-0067">ATP-binding</keyword>
<dbReference type="EMBL" id="JBIACJ010000016">
    <property type="protein sequence ID" value="MFE8698528.1"/>
    <property type="molecule type" value="Genomic_DNA"/>
</dbReference>
<gene>
    <name evidence="5" type="ORF">ACFYKT_19715</name>
</gene>
<dbReference type="InterPro" id="IPR027417">
    <property type="entry name" value="P-loop_NTPase"/>
</dbReference>